<evidence type="ECO:0000259" key="2">
    <source>
        <dbReference type="Pfam" id="PF07727"/>
    </source>
</evidence>
<dbReference type="EMBL" id="BKCJ010171921">
    <property type="protein sequence ID" value="GEY35814.1"/>
    <property type="molecule type" value="Genomic_DNA"/>
</dbReference>
<feature type="compositionally biased region" description="Polar residues" evidence="1">
    <location>
        <begin position="229"/>
        <end position="249"/>
    </location>
</feature>
<feature type="region of interest" description="Disordered" evidence="1">
    <location>
        <begin position="151"/>
        <end position="200"/>
    </location>
</feature>
<proteinExistence type="predicted"/>
<comment type="caution">
    <text evidence="3">The sequence shown here is derived from an EMBL/GenBank/DDBJ whole genome shotgun (WGS) entry which is preliminary data.</text>
</comment>
<feature type="compositionally biased region" description="Polar residues" evidence="1">
    <location>
        <begin position="151"/>
        <end position="174"/>
    </location>
</feature>
<dbReference type="InterPro" id="IPR013103">
    <property type="entry name" value="RVT_2"/>
</dbReference>
<dbReference type="Pfam" id="PF07727">
    <property type="entry name" value="RVT_2"/>
    <property type="match status" value="1"/>
</dbReference>
<evidence type="ECO:0000256" key="1">
    <source>
        <dbReference type="SAM" id="MobiDB-lite"/>
    </source>
</evidence>
<dbReference type="AlphaFoldDB" id="A0A699HIX3"/>
<evidence type="ECO:0000313" key="3">
    <source>
        <dbReference type="EMBL" id="GEY35814.1"/>
    </source>
</evidence>
<gene>
    <name evidence="3" type="ORF">Tci_407788</name>
</gene>
<accession>A0A699HIX3</accession>
<name>A0A699HIX3_TANCI</name>
<organism evidence="3">
    <name type="scientific">Tanacetum cinerariifolium</name>
    <name type="common">Dalmatian daisy</name>
    <name type="synonym">Chrysanthemum cinerariifolium</name>
    <dbReference type="NCBI Taxonomy" id="118510"/>
    <lineage>
        <taxon>Eukaryota</taxon>
        <taxon>Viridiplantae</taxon>
        <taxon>Streptophyta</taxon>
        <taxon>Embryophyta</taxon>
        <taxon>Tracheophyta</taxon>
        <taxon>Spermatophyta</taxon>
        <taxon>Magnoliopsida</taxon>
        <taxon>eudicotyledons</taxon>
        <taxon>Gunneridae</taxon>
        <taxon>Pentapetalae</taxon>
        <taxon>asterids</taxon>
        <taxon>campanulids</taxon>
        <taxon>Asterales</taxon>
        <taxon>Asteraceae</taxon>
        <taxon>Asteroideae</taxon>
        <taxon>Anthemideae</taxon>
        <taxon>Anthemidinae</taxon>
        <taxon>Tanacetum</taxon>
    </lineage>
</organism>
<protein>
    <submittedName>
        <fullName evidence="3">Copia protein</fullName>
    </submittedName>
</protein>
<feature type="non-terminal residue" evidence="3">
    <location>
        <position position="259"/>
    </location>
</feature>
<sequence>MIRNKARLVAQGYTQVEWINYDEVFVPVVNIEVIRLFLAYASFKDFVEYQMDVKSAFLCGKIEEEVYFWSTAMAKTINREVQLHAQVDSKEIVITESSSRRDLQVADEEGIDCLPNSTIFEQLVLMGVGKGFSSRVTPLFQIMVQQLGEGSTIPTDPQHTPTIIQPSSSQAQKTQKPRKPTRKDTQVPQPSGPTKSIVDKAVHKELGVSLVRATTTASSLIVEHDNGKITKTQSKATPNESSSEGTNQVVVLGAKKPSG</sequence>
<reference evidence="3" key="1">
    <citation type="journal article" date="2019" name="Sci. Rep.">
        <title>Draft genome of Tanacetum cinerariifolium, the natural source of mosquito coil.</title>
        <authorList>
            <person name="Yamashiro T."/>
            <person name="Shiraishi A."/>
            <person name="Satake H."/>
            <person name="Nakayama K."/>
        </authorList>
    </citation>
    <scope>NUCLEOTIDE SEQUENCE</scope>
</reference>
<feature type="domain" description="Reverse transcriptase Ty1/copia-type" evidence="2">
    <location>
        <begin position="3"/>
        <end position="69"/>
    </location>
</feature>
<feature type="region of interest" description="Disordered" evidence="1">
    <location>
        <begin position="215"/>
        <end position="259"/>
    </location>
</feature>